<organism evidence="2 3">
    <name type="scientific">Rhizobium grahamii CCGE 502</name>
    <dbReference type="NCBI Taxonomy" id="990285"/>
    <lineage>
        <taxon>Bacteria</taxon>
        <taxon>Pseudomonadati</taxon>
        <taxon>Pseudomonadota</taxon>
        <taxon>Alphaproteobacteria</taxon>
        <taxon>Hyphomicrobiales</taxon>
        <taxon>Rhizobiaceae</taxon>
        <taxon>Rhizobium/Agrobacterium group</taxon>
        <taxon>Rhizobium</taxon>
    </lineage>
</organism>
<dbReference type="Gene3D" id="3.40.50.2000">
    <property type="entry name" value="Glycogen Phosphorylase B"/>
    <property type="match status" value="2"/>
</dbReference>
<dbReference type="InterPro" id="IPR001296">
    <property type="entry name" value="Glyco_trans_1"/>
</dbReference>
<gene>
    <name evidence="2" type="ORF">RGCCGE502_17385</name>
</gene>
<accession>S3HUU7</accession>
<dbReference type="PANTHER" id="PTHR12526:SF636">
    <property type="entry name" value="BLL3647 PROTEIN"/>
    <property type="match status" value="1"/>
</dbReference>
<evidence type="ECO:0000259" key="1">
    <source>
        <dbReference type="Pfam" id="PF00534"/>
    </source>
</evidence>
<evidence type="ECO:0000313" key="3">
    <source>
        <dbReference type="Proteomes" id="UP000014411"/>
    </source>
</evidence>
<protein>
    <submittedName>
        <fullName evidence="2">Glycosyl transferase group 1</fullName>
    </submittedName>
</protein>
<dbReference type="PANTHER" id="PTHR12526">
    <property type="entry name" value="GLYCOSYLTRANSFERASE"/>
    <property type="match status" value="1"/>
</dbReference>
<dbReference type="SUPFAM" id="SSF51445">
    <property type="entry name" value="(Trans)glycosidases"/>
    <property type="match status" value="1"/>
</dbReference>
<proteinExistence type="predicted"/>
<dbReference type="STRING" id="990285.RGCCGE502_17385"/>
<dbReference type="eggNOG" id="COG0438">
    <property type="taxonomic scope" value="Bacteria"/>
</dbReference>
<name>S3HUU7_9HYPH</name>
<reference evidence="2 3" key="1">
    <citation type="journal article" date="2012" name="J. Bacteriol.">
        <title>Genome sequence of Rhizobium grahamii CCGE502, a broad-host-range symbiont with low nodulation competitiveness in Phaseolus vulgaris.</title>
        <authorList>
            <person name="Althabegoiti M.J."/>
            <person name="Lozano L."/>
            <person name="Torres-Tejerizo G."/>
            <person name="Ormeno-Orrillo E."/>
            <person name="Rogel M.A."/>
            <person name="Gonzalez V."/>
            <person name="Martinez-Romero E."/>
        </authorList>
    </citation>
    <scope>NUCLEOTIDE SEQUENCE [LARGE SCALE GENOMIC DNA]</scope>
    <source>
        <strain evidence="2 3">CCGE 502</strain>
    </source>
</reference>
<dbReference type="InterPro" id="IPR017853">
    <property type="entry name" value="GH"/>
</dbReference>
<dbReference type="GO" id="GO:0016757">
    <property type="term" value="F:glycosyltransferase activity"/>
    <property type="evidence" value="ECO:0007669"/>
    <property type="project" value="InterPro"/>
</dbReference>
<dbReference type="EMBL" id="AEYE02000019">
    <property type="protein sequence ID" value="EPE96966.1"/>
    <property type="molecule type" value="Genomic_DNA"/>
</dbReference>
<dbReference type="Pfam" id="PF00534">
    <property type="entry name" value="Glycos_transf_1"/>
    <property type="match status" value="1"/>
</dbReference>
<comment type="caution">
    <text evidence="2">The sequence shown here is derived from an EMBL/GenBank/DDBJ whole genome shotgun (WGS) entry which is preliminary data.</text>
</comment>
<dbReference type="Proteomes" id="UP000014411">
    <property type="component" value="Unassembled WGS sequence"/>
</dbReference>
<feature type="domain" description="Glycosyl transferase family 1" evidence="1">
    <location>
        <begin position="165"/>
        <end position="328"/>
    </location>
</feature>
<evidence type="ECO:0000313" key="2">
    <source>
        <dbReference type="EMBL" id="EPE96966.1"/>
    </source>
</evidence>
<sequence length="747" mass="83883">MFAWLVVGGEETEVRLLAANLDPRRYRIDVIACFRKPGMPEQTHQQLSDLGVDVDIAPYEMSFEDTVIYLADKVSGYDIVVSCQNVADIYPALERLHLRPPLIEHGGLVSEALAGPKHFTSRYVGVCRSIRDAAASRMSGRENHAIEIPSMVDLAPYHPERRAAVRSSLGLSESDILIGWVGRLDPKKNVQDVIEAAAIVHQKNMQAKFIVVGGPDVFHPEYALELGRLAASRGIGSDLRFLGDRSDIPDLMSAMDIFLWLSKGEGMPHVIAEAGAAGLPVIATPDNGVLQQIENGVSGILVPYGDVRAVAAQIERLLVREERHRLGKALQYKVTAEYSVSAVLPQWEKLFLEVLDERKPGRQIKLFNSFLQGGFECSTHRLRPRDGEEVGKRLDLIRAVRHDDYAYQDYLRLREFGIKTVRDGFRWHLIEKDGVYDWSSVRSMLRAASLSGTQVIWDLLHYGWPDDLDIWSPDFIPRFAAFAGACASLVEQETDLVPFYCPVNEISFFAWGGGDAAYLNPFARGRGFELKVHLVKASLAAMDAIWEVDHRARFVHCDPRINVVRDRSRPWDAAAAHGHWLAQFQGWDMIEGRMWPQLGGNSKYLDIIGVNYYFNNQWIHGGPPIDIGHTDYKPLRNILVETYARYGRPVMIAETGIEGDRRAAWIEYVAQEVSAAVEAGVRMEGICLYPIVNYPGWDDERACENGLFSTEVVQNVRPVADEKFAEVLESLFPSRSDLLTRRTTARG</sequence>
<keyword evidence="3" id="KW-1185">Reference proteome</keyword>
<dbReference type="AlphaFoldDB" id="S3HUU7"/>
<dbReference type="eggNOG" id="COG2723">
    <property type="taxonomic scope" value="Bacteria"/>
</dbReference>
<dbReference type="CDD" id="cd03801">
    <property type="entry name" value="GT4_PimA-like"/>
    <property type="match status" value="1"/>
</dbReference>
<dbReference type="Gene3D" id="3.20.20.80">
    <property type="entry name" value="Glycosidases"/>
    <property type="match status" value="1"/>
</dbReference>
<dbReference type="HOGENOM" id="CLU_367566_0_0_5"/>
<dbReference type="SUPFAM" id="SSF53756">
    <property type="entry name" value="UDP-Glycosyltransferase/glycogen phosphorylase"/>
    <property type="match status" value="1"/>
</dbReference>
<keyword evidence="2" id="KW-0808">Transferase</keyword>